<keyword evidence="4" id="KW-0238">DNA-binding</keyword>
<dbReference type="InterPro" id="IPR058031">
    <property type="entry name" value="AAA_lid_NorR"/>
</dbReference>
<proteinExistence type="predicted"/>
<dbReference type="Pfam" id="PF00158">
    <property type="entry name" value="Sigma54_activat"/>
    <property type="match status" value="1"/>
</dbReference>
<organism evidence="7 8">
    <name type="scientific">Desulfoluna limicola</name>
    <dbReference type="NCBI Taxonomy" id="2810562"/>
    <lineage>
        <taxon>Bacteria</taxon>
        <taxon>Pseudomonadati</taxon>
        <taxon>Thermodesulfobacteriota</taxon>
        <taxon>Desulfobacteria</taxon>
        <taxon>Desulfobacterales</taxon>
        <taxon>Desulfolunaceae</taxon>
        <taxon>Desulfoluna</taxon>
    </lineage>
</organism>
<evidence type="ECO:0000256" key="5">
    <source>
        <dbReference type="ARBA" id="ARBA00023163"/>
    </source>
</evidence>
<dbReference type="InterPro" id="IPR009057">
    <property type="entry name" value="Homeodomain-like_sf"/>
</dbReference>
<keyword evidence="5" id="KW-0804">Transcription</keyword>
<reference evidence="7 8" key="1">
    <citation type="submission" date="2021-02" db="EMBL/GenBank/DDBJ databases">
        <title>Complete genome of Desulfoluna sp. strain ASN36.</title>
        <authorList>
            <person name="Takahashi A."/>
            <person name="Kojima H."/>
            <person name="Fukui M."/>
        </authorList>
    </citation>
    <scope>NUCLEOTIDE SEQUENCE [LARGE SCALE GENOMIC DNA]</scope>
    <source>
        <strain evidence="7 8">ASN36</strain>
    </source>
</reference>
<dbReference type="InterPro" id="IPR003593">
    <property type="entry name" value="AAA+_ATPase"/>
</dbReference>
<dbReference type="Gene3D" id="1.10.8.60">
    <property type="match status" value="1"/>
</dbReference>
<keyword evidence="2" id="KW-0067">ATP-binding</keyword>
<gene>
    <name evidence="7" type="ORF">DSLASN_32470</name>
</gene>
<dbReference type="PROSITE" id="PS00676">
    <property type="entry name" value="SIGMA54_INTERACT_2"/>
    <property type="match status" value="1"/>
</dbReference>
<evidence type="ECO:0000256" key="2">
    <source>
        <dbReference type="ARBA" id="ARBA00022840"/>
    </source>
</evidence>
<dbReference type="Proteomes" id="UP001320148">
    <property type="component" value="Chromosome"/>
</dbReference>
<dbReference type="Gene3D" id="3.40.50.300">
    <property type="entry name" value="P-loop containing nucleotide triphosphate hydrolases"/>
    <property type="match status" value="1"/>
</dbReference>
<accession>A0ABM7PKC9</accession>
<dbReference type="PANTHER" id="PTHR32071">
    <property type="entry name" value="TRANSCRIPTIONAL REGULATORY PROTEIN"/>
    <property type="match status" value="1"/>
</dbReference>
<dbReference type="PRINTS" id="PR01590">
    <property type="entry name" value="HTHFIS"/>
</dbReference>
<protein>
    <submittedName>
        <fullName evidence="7">ATPase AAA</fullName>
    </submittedName>
</protein>
<evidence type="ECO:0000313" key="7">
    <source>
        <dbReference type="EMBL" id="BCS97615.1"/>
    </source>
</evidence>
<feature type="domain" description="Sigma-54 factor interaction" evidence="6">
    <location>
        <begin position="204"/>
        <end position="434"/>
    </location>
</feature>
<dbReference type="InterPro" id="IPR025944">
    <property type="entry name" value="Sigma_54_int_dom_CS"/>
</dbReference>
<dbReference type="PROSITE" id="PS00675">
    <property type="entry name" value="SIGMA54_INTERACT_1"/>
    <property type="match status" value="1"/>
</dbReference>
<keyword evidence="8" id="KW-1185">Reference proteome</keyword>
<dbReference type="RefSeq" id="WP_236889020.1">
    <property type="nucleotide sequence ID" value="NZ_AP024488.1"/>
</dbReference>
<dbReference type="SUPFAM" id="SSF46689">
    <property type="entry name" value="Homeodomain-like"/>
    <property type="match status" value="1"/>
</dbReference>
<evidence type="ECO:0000256" key="3">
    <source>
        <dbReference type="ARBA" id="ARBA00023015"/>
    </source>
</evidence>
<keyword evidence="1" id="KW-0547">Nucleotide-binding</keyword>
<dbReference type="InterPro" id="IPR002197">
    <property type="entry name" value="HTH_Fis"/>
</dbReference>
<evidence type="ECO:0000256" key="1">
    <source>
        <dbReference type="ARBA" id="ARBA00022741"/>
    </source>
</evidence>
<evidence type="ECO:0000256" key="4">
    <source>
        <dbReference type="ARBA" id="ARBA00023125"/>
    </source>
</evidence>
<evidence type="ECO:0000313" key="8">
    <source>
        <dbReference type="Proteomes" id="UP001320148"/>
    </source>
</evidence>
<dbReference type="Pfam" id="PF02954">
    <property type="entry name" value="HTH_8"/>
    <property type="match status" value="1"/>
</dbReference>
<dbReference type="EMBL" id="AP024488">
    <property type="protein sequence ID" value="BCS97615.1"/>
    <property type="molecule type" value="Genomic_DNA"/>
</dbReference>
<dbReference type="PANTHER" id="PTHR32071:SF117">
    <property type="entry name" value="PTS-DEPENDENT DIHYDROXYACETONE KINASE OPERON REGULATORY PROTEIN-RELATED"/>
    <property type="match status" value="1"/>
</dbReference>
<sequence length="512" mass="56799">MPEDFMVEEVTLRLYQSLRIEESLYQVLRYLASFFPIDNLHVSVFNSETGTVHYLSSATRKGGLLIDEKIRLSDEGAKQTRMLIPGKVLILNRPLDTFLIREVTQARLTTADNEIIYDPGSVFSAMTLALDIGTPLLGMCTMVAEGKNLYDRTLQQRFKSLARPMKAAIMNLLRHREILGRNEQLEQHNQDLRHRLGHLDAVQIIGAEEGLREVMVRSAQVAGTDTPVLITGETGTGKEVMAHAIHRMSVRRDGPMVCINCGAIASTLVDSELFGHEKGAFTGATAKKRGYFEQASGGTIFLDEIGELPESVQVKLLRVIEEKTLYRVGGHQPISVSPRIIAATHRHLPGLVAERRFREDLWFRLNVFPIHLPPLRERGMDIPALVDHFMVRKAREMHLPFAPRLAEGAMARLTAHDWPGNIRELENLIERSLITCDGRPISFADLFPTQKAAPAASTPDAPIATLEAVIISHIQKTLDACSGKISGAGGAAERLGLNPSTLRGKMRKYGMG</sequence>
<dbReference type="Gene3D" id="1.10.10.60">
    <property type="entry name" value="Homeodomain-like"/>
    <property type="match status" value="1"/>
</dbReference>
<dbReference type="InterPro" id="IPR027417">
    <property type="entry name" value="P-loop_NTPase"/>
</dbReference>
<dbReference type="InterPro" id="IPR002078">
    <property type="entry name" value="Sigma_54_int"/>
</dbReference>
<dbReference type="PROSITE" id="PS00688">
    <property type="entry name" value="SIGMA54_INTERACT_3"/>
    <property type="match status" value="1"/>
</dbReference>
<dbReference type="InterPro" id="IPR025662">
    <property type="entry name" value="Sigma_54_int_dom_ATP-bd_1"/>
</dbReference>
<dbReference type="InterPro" id="IPR025943">
    <property type="entry name" value="Sigma_54_int_dom_ATP-bd_2"/>
</dbReference>
<dbReference type="SMART" id="SM00382">
    <property type="entry name" value="AAA"/>
    <property type="match status" value="1"/>
</dbReference>
<dbReference type="Pfam" id="PF25601">
    <property type="entry name" value="AAA_lid_14"/>
    <property type="match status" value="1"/>
</dbReference>
<dbReference type="SUPFAM" id="SSF52540">
    <property type="entry name" value="P-loop containing nucleoside triphosphate hydrolases"/>
    <property type="match status" value="1"/>
</dbReference>
<dbReference type="PROSITE" id="PS50045">
    <property type="entry name" value="SIGMA54_INTERACT_4"/>
    <property type="match status" value="1"/>
</dbReference>
<dbReference type="CDD" id="cd00009">
    <property type="entry name" value="AAA"/>
    <property type="match status" value="1"/>
</dbReference>
<evidence type="ECO:0000259" key="6">
    <source>
        <dbReference type="PROSITE" id="PS50045"/>
    </source>
</evidence>
<name>A0ABM7PKC9_9BACT</name>
<keyword evidence="3" id="KW-0805">Transcription regulation</keyword>